<evidence type="ECO:0000313" key="2">
    <source>
        <dbReference type="EMBL" id="TMR27125.1"/>
    </source>
</evidence>
<dbReference type="AlphaFoldDB" id="A0A5S4G285"/>
<dbReference type="Proteomes" id="UP000306628">
    <property type="component" value="Unassembled WGS sequence"/>
</dbReference>
<proteinExistence type="predicted"/>
<accession>A0A5S4G285</accession>
<dbReference type="EMBL" id="VCKX01000177">
    <property type="protein sequence ID" value="TMR27125.1"/>
    <property type="molecule type" value="Genomic_DNA"/>
</dbReference>
<keyword evidence="3" id="KW-1185">Reference proteome</keyword>
<comment type="caution">
    <text evidence="2">The sequence shown here is derived from an EMBL/GenBank/DDBJ whole genome shotgun (WGS) entry which is preliminary data.</text>
</comment>
<keyword evidence="1" id="KW-0812">Transmembrane</keyword>
<evidence type="ECO:0000313" key="3">
    <source>
        <dbReference type="Proteomes" id="UP000306628"/>
    </source>
</evidence>
<reference evidence="2 3" key="1">
    <citation type="submission" date="2019-05" db="EMBL/GenBank/DDBJ databases">
        <title>Draft genome sequence of Nonomuraea zeae DSM 100528.</title>
        <authorList>
            <person name="Saricaoglu S."/>
            <person name="Isik K."/>
        </authorList>
    </citation>
    <scope>NUCLEOTIDE SEQUENCE [LARGE SCALE GENOMIC DNA]</scope>
    <source>
        <strain evidence="2 3">DSM 100528</strain>
    </source>
</reference>
<protein>
    <submittedName>
        <fullName evidence="2">Uncharacterized protein</fullName>
    </submittedName>
</protein>
<dbReference type="RefSeq" id="WP_138695095.1">
    <property type="nucleotide sequence ID" value="NZ_JBHSAZ010000043.1"/>
</dbReference>
<evidence type="ECO:0000256" key="1">
    <source>
        <dbReference type="SAM" id="Phobius"/>
    </source>
</evidence>
<keyword evidence="1" id="KW-1133">Transmembrane helix</keyword>
<feature type="transmembrane region" description="Helical" evidence="1">
    <location>
        <begin position="41"/>
        <end position="62"/>
    </location>
</feature>
<name>A0A5S4G285_9ACTN</name>
<gene>
    <name evidence="2" type="ORF">ETD85_40300</name>
</gene>
<sequence length="104" mass="10304">MSSPHRAILGATIPLLLSMSTGIIAQLVGTSLLGHQATAQLAAFAVANAALAPVTAAVSGALRGMAPFIALLREPPAEALPILRDARWLSIAIGASGAGGGNAR</sequence>
<organism evidence="2 3">
    <name type="scientific">Nonomuraea zeae</name>
    <dbReference type="NCBI Taxonomy" id="1642303"/>
    <lineage>
        <taxon>Bacteria</taxon>
        <taxon>Bacillati</taxon>
        <taxon>Actinomycetota</taxon>
        <taxon>Actinomycetes</taxon>
        <taxon>Streptosporangiales</taxon>
        <taxon>Streptosporangiaceae</taxon>
        <taxon>Nonomuraea</taxon>
    </lineage>
</organism>
<keyword evidence="1" id="KW-0472">Membrane</keyword>
<dbReference type="OrthoDB" id="3424624at2"/>